<evidence type="ECO:0000256" key="8">
    <source>
        <dbReference type="ARBA" id="ARBA00023180"/>
    </source>
</evidence>
<feature type="transmembrane region" description="Helical" evidence="12">
    <location>
        <begin position="45"/>
        <end position="70"/>
    </location>
</feature>
<dbReference type="Pfam" id="PF10190">
    <property type="entry name" value="Tmemb_170"/>
    <property type="match status" value="1"/>
</dbReference>
<reference evidence="13" key="1">
    <citation type="submission" date="2020-03" db="EMBL/GenBank/DDBJ databases">
        <title>Studies in the Genomics of Life Span.</title>
        <authorList>
            <person name="Glass D."/>
        </authorList>
    </citation>
    <scope>NUCLEOTIDE SEQUENCE</scope>
    <source>
        <strain evidence="13">LTLLF</strain>
        <tissue evidence="13">Muscle</tissue>
    </source>
</reference>
<keyword evidence="8" id="KW-0325">Glycoprotein</keyword>
<dbReference type="PANTHER" id="PTHR22779:SF2">
    <property type="entry name" value="TRANSMEMBRANE PROTEIN 170A"/>
    <property type="match status" value="1"/>
</dbReference>
<keyword evidence="5" id="KW-0256">Endoplasmic reticulum</keyword>
<feature type="compositionally biased region" description="Basic residues" evidence="11">
    <location>
        <begin position="128"/>
        <end position="144"/>
    </location>
</feature>
<evidence type="ECO:0000256" key="7">
    <source>
        <dbReference type="ARBA" id="ARBA00023136"/>
    </source>
</evidence>
<comment type="subcellular location">
    <subcellularLocation>
        <location evidence="2">Endoplasmic reticulum membrane</location>
        <topology evidence="2">Multi-pass membrane protein</topology>
    </subcellularLocation>
    <subcellularLocation>
        <location evidence="1">Nucleus envelope</location>
    </subcellularLocation>
</comment>
<proteinExistence type="inferred from homology"/>
<evidence type="ECO:0000313" key="13">
    <source>
        <dbReference type="EMBL" id="KAH0513258.1"/>
    </source>
</evidence>
<protein>
    <recommendedName>
        <fullName evidence="10">Transmembrane protein 170A</fullName>
    </recommendedName>
</protein>
<evidence type="ECO:0000313" key="14">
    <source>
        <dbReference type="Proteomes" id="UP000710432"/>
    </source>
</evidence>
<evidence type="ECO:0000256" key="10">
    <source>
        <dbReference type="ARBA" id="ARBA00040097"/>
    </source>
</evidence>
<keyword evidence="6 12" id="KW-1133">Transmembrane helix</keyword>
<keyword evidence="9" id="KW-0539">Nucleus</keyword>
<feature type="compositionally biased region" description="Low complexity" evidence="11">
    <location>
        <begin position="279"/>
        <end position="294"/>
    </location>
</feature>
<dbReference type="GO" id="GO:0071786">
    <property type="term" value="P:endoplasmic reticulum tubular network organization"/>
    <property type="evidence" value="ECO:0007669"/>
    <property type="project" value="TreeGrafter"/>
</dbReference>
<name>A0A8J6GP42_MICOH</name>
<keyword evidence="7 12" id="KW-0472">Membrane</keyword>
<sequence>MEPEGSGGGGSAGLMQQILSLKLVPRVGNGTLCPNSTSLCSFPEMWYGVFLWALVSSVFFHVPAGLLALFTLRHHKYGRFMSVSILLMGIVGPITAGILTSGEYSEDDVNELVKEDEVDGDEQAEKTKGKRRKTQSIPARKRKQSGLLLEDEEEDGKEESGGCSSEEDEEDQDGGLGSENARKKKEDELWASFLNDVGPKAKAAPSSQVKAAEETEETSSNKLLVKAEELEKPKESEKVKITKVFDFAGEEVRVTKEVDAASKEAKSFLKQNEKEKPQAVVPSAAAPALPAGSG</sequence>
<evidence type="ECO:0000256" key="1">
    <source>
        <dbReference type="ARBA" id="ARBA00004259"/>
    </source>
</evidence>
<feature type="transmembrane region" description="Helical" evidence="12">
    <location>
        <begin position="77"/>
        <end position="99"/>
    </location>
</feature>
<dbReference type="PANTHER" id="PTHR22779">
    <property type="entry name" value="SD17342P"/>
    <property type="match status" value="1"/>
</dbReference>
<comment type="similarity">
    <text evidence="3">Belongs to the TMEM170 family.</text>
</comment>
<evidence type="ECO:0000256" key="12">
    <source>
        <dbReference type="SAM" id="Phobius"/>
    </source>
</evidence>
<evidence type="ECO:0000256" key="3">
    <source>
        <dbReference type="ARBA" id="ARBA00006325"/>
    </source>
</evidence>
<dbReference type="EMBL" id="JAATJU010021600">
    <property type="protein sequence ID" value="KAH0513258.1"/>
    <property type="molecule type" value="Genomic_DNA"/>
</dbReference>
<feature type="compositionally biased region" description="Basic and acidic residues" evidence="11">
    <location>
        <begin position="225"/>
        <end position="235"/>
    </location>
</feature>
<evidence type="ECO:0000256" key="2">
    <source>
        <dbReference type="ARBA" id="ARBA00004477"/>
    </source>
</evidence>
<evidence type="ECO:0000256" key="9">
    <source>
        <dbReference type="ARBA" id="ARBA00023242"/>
    </source>
</evidence>
<feature type="region of interest" description="Disordered" evidence="11">
    <location>
        <begin position="114"/>
        <end position="235"/>
    </location>
</feature>
<evidence type="ECO:0000256" key="4">
    <source>
        <dbReference type="ARBA" id="ARBA00022692"/>
    </source>
</evidence>
<accession>A0A8J6GP42</accession>
<dbReference type="GO" id="GO:0005789">
    <property type="term" value="C:endoplasmic reticulum membrane"/>
    <property type="evidence" value="ECO:0007669"/>
    <property type="project" value="UniProtKB-SubCell"/>
</dbReference>
<dbReference type="InterPro" id="IPR019334">
    <property type="entry name" value="TMEM170A/B/YPR153W-like"/>
</dbReference>
<gene>
    <name evidence="13" type="ORF">LTLLF_140815</name>
</gene>
<dbReference type="GO" id="GO:0005635">
    <property type="term" value="C:nuclear envelope"/>
    <property type="evidence" value="ECO:0007669"/>
    <property type="project" value="UniProtKB-SubCell"/>
</dbReference>
<dbReference type="AlphaFoldDB" id="A0A8J6GP42"/>
<evidence type="ECO:0000256" key="6">
    <source>
        <dbReference type="ARBA" id="ARBA00022989"/>
    </source>
</evidence>
<feature type="region of interest" description="Disordered" evidence="11">
    <location>
        <begin position="269"/>
        <end position="294"/>
    </location>
</feature>
<evidence type="ECO:0000256" key="5">
    <source>
        <dbReference type="ARBA" id="ARBA00022824"/>
    </source>
</evidence>
<evidence type="ECO:0000256" key="11">
    <source>
        <dbReference type="SAM" id="MobiDB-lite"/>
    </source>
</evidence>
<organism evidence="13 14">
    <name type="scientific">Microtus ochrogaster</name>
    <name type="common">Prairie vole</name>
    <dbReference type="NCBI Taxonomy" id="79684"/>
    <lineage>
        <taxon>Eukaryota</taxon>
        <taxon>Metazoa</taxon>
        <taxon>Chordata</taxon>
        <taxon>Craniata</taxon>
        <taxon>Vertebrata</taxon>
        <taxon>Euteleostomi</taxon>
        <taxon>Mammalia</taxon>
        <taxon>Eutheria</taxon>
        <taxon>Euarchontoglires</taxon>
        <taxon>Glires</taxon>
        <taxon>Rodentia</taxon>
        <taxon>Myomorpha</taxon>
        <taxon>Muroidea</taxon>
        <taxon>Cricetidae</taxon>
        <taxon>Arvicolinae</taxon>
        <taxon>Microtus</taxon>
    </lineage>
</organism>
<keyword evidence="4 12" id="KW-0812">Transmembrane</keyword>
<comment type="caution">
    <text evidence="13">The sequence shown here is derived from an EMBL/GenBank/DDBJ whole genome shotgun (WGS) entry which is preliminary data.</text>
</comment>
<dbReference type="Proteomes" id="UP000710432">
    <property type="component" value="Unassembled WGS sequence"/>
</dbReference>